<reference evidence="2 3" key="1">
    <citation type="journal article" date="2016" name="Nat. Commun.">
        <title>Ectomycorrhizal ecology is imprinted in the genome of the dominant symbiotic fungus Cenococcum geophilum.</title>
        <authorList>
            <consortium name="DOE Joint Genome Institute"/>
            <person name="Peter M."/>
            <person name="Kohler A."/>
            <person name="Ohm R.A."/>
            <person name="Kuo A."/>
            <person name="Krutzmann J."/>
            <person name="Morin E."/>
            <person name="Arend M."/>
            <person name="Barry K.W."/>
            <person name="Binder M."/>
            <person name="Choi C."/>
            <person name="Clum A."/>
            <person name="Copeland A."/>
            <person name="Grisel N."/>
            <person name="Haridas S."/>
            <person name="Kipfer T."/>
            <person name="LaButti K."/>
            <person name="Lindquist E."/>
            <person name="Lipzen A."/>
            <person name="Maire R."/>
            <person name="Meier B."/>
            <person name="Mihaltcheva S."/>
            <person name="Molinier V."/>
            <person name="Murat C."/>
            <person name="Poggeler S."/>
            <person name="Quandt C.A."/>
            <person name="Sperisen C."/>
            <person name="Tritt A."/>
            <person name="Tisserant E."/>
            <person name="Crous P.W."/>
            <person name="Henrissat B."/>
            <person name="Nehls U."/>
            <person name="Egli S."/>
            <person name="Spatafora J.W."/>
            <person name="Grigoriev I.V."/>
            <person name="Martin F.M."/>
        </authorList>
    </citation>
    <scope>NUCLEOTIDE SEQUENCE [LARGE SCALE GENOMIC DNA]</scope>
    <source>
        <strain evidence="2 3">CBS 459.81</strain>
    </source>
</reference>
<keyword evidence="3" id="KW-1185">Reference proteome</keyword>
<gene>
    <name evidence="2" type="ORF">K432DRAFT_177343</name>
</gene>
<feature type="region of interest" description="Disordered" evidence="1">
    <location>
        <begin position="31"/>
        <end position="79"/>
    </location>
</feature>
<accession>A0A8E2JAF3</accession>
<proteinExistence type="predicted"/>
<sequence>MYPTLKCQDTVVGSPCRRRFRSLLLPAPACRRHQNNRPSGTHAVKGNLATNNGQRRTKTPTEPKPLSYSRLFLLSNHSP</sequence>
<organism evidence="2 3">
    <name type="scientific">Lepidopterella palustris CBS 459.81</name>
    <dbReference type="NCBI Taxonomy" id="1314670"/>
    <lineage>
        <taxon>Eukaryota</taxon>
        <taxon>Fungi</taxon>
        <taxon>Dikarya</taxon>
        <taxon>Ascomycota</taxon>
        <taxon>Pezizomycotina</taxon>
        <taxon>Dothideomycetes</taxon>
        <taxon>Pleosporomycetidae</taxon>
        <taxon>Mytilinidiales</taxon>
        <taxon>Argynnaceae</taxon>
        <taxon>Lepidopterella</taxon>
    </lineage>
</organism>
<dbReference type="AlphaFoldDB" id="A0A8E2JAF3"/>
<name>A0A8E2JAF3_9PEZI</name>
<evidence type="ECO:0000256" key="1">
    <source>
        <dbReference type="SAM" id="MobiDB-lite"/>
    </source>
</evidence>
<dbReference type="EMBL" id="KV745348">
    <property type="protein sequence ID" value="OCK75212.1"/>
    <property type="molecule type" value="Genomic_DNA"/>
</dbReference>
<evidence type="ECO:0000313" key="3">
    <source>
        <dbReference type="Proteomes" id="UP000250266"/>
    </source>
</evidence>
<protein>
    <submittedName>
        <fullName evidence="2">Uncharacterized protein</fullName>
    </submittedName>
</protein>
<evidence type="ECO:0000313" key="2">
    <source>
        <dbReference type="EMBL" id="OCK75212.1"/>
    </source>
</evidence>
<dbReference type="Proteomes" id="UP000250266">
    <property type="component" value="Unassembled WGS sequence"/>
</dbReference>